<dbReference type="InterPro" id="IPR015421">
    <property type="entry name" value="PyrdxlP-dep_Trfase_major"/>
</dbReference>
<name>A0A2K2U9T5_9ACTN</name>
<evidence type="ECO:0000313" key="2">
    <source>
        <dbReference type="Proteomes" id="UP000236197"/>
    </source>
</evidence>
<dbReference type="InterPro" id="IPR015422">
    <property type="entry name" value="PyrdxlP-dep_Trfase_small"/>
</dbReference>
<gene>
    <name evidence="1" type="ORF">C2L71_09645</name>
</gene>
<keyword evidence="2" id="KW-1185">Reference proteome</keyword>
<dbReference type="OrthoDB" id="199743at2"/>
<dbReference type="Pfam" id="PF12897">
    <property type="entry name" value="Asp_aminotransf"/>
    <property type="match status" value="1"/>
</dbReference>
<comment type="caution">
    <text evidence="1">The sequence shown here is derived from an EMBL/GenBank/DDBJ whole genome shotgun (WGS) entry which is preliminary data.</text>
</comment>
<accession>A0A2K2U9T5</accession>
<dbReference type="RefSeq" id="WP_103265553.1">
    <property type="nucleotide sequence ID" value="NZ_CABMLE010000013.1"/>
</dbReference>
<dbReference type="CDD" id="cd00609">
    <property type="entry name" value="AAT_like"/>
    <property type="match status" value="1"/>
</dbReference>
<dbReference type="Gene3D" id="3.90.1150.10">
    <property type="entry name" value="Aspartate Aminotransferase, domain 1"/>
    <property type="match status" value="1"/>
</dbReference>
<evidence type="ECO:0000313" key="1">
    <source>
        <dbReference type="EMBL" id="PNV67044.1"/>
    </source>
</evidence>
<dbReference type="Proteomes" id="UP000236197">
    <property type="component" value="Unassembled WGS sequence"/>
</dbReference>
<dbReference type="AlphaFoldDB" id="A0A2K2U9T5"/>
<dbReference type="SUPFAM" id="SSF53383">
    <property type="entry name" value="PLP-dependent transferases"/>
    <property type="match status" value="1"/>
</dbReference>
<dbReference type="Gene3D" id="3.40.640.10">
    <property type="entry name" value="Type I PLP-dependent aspartate aminotransferase-like (Major domain)"/>
    <property type="match status" value="1"/>
</dbReference>
<keyword evidence="1" id="KW-0808">Transferase</keyword>
<sequence length="432" mass="47230">MPTYVELGNDELAALKDRLEREHAEIKARGLSLNMARGKPAKAQLDLSMPLLETITTLEDCVSTDGTDCRNYGVVDGLPEAKALMASMLDDDPENVIVCGNASLNIMYDALARCWSFGTLGSTPWSKLETVRWICPVPGYDRHFGVTEAFGIEMIPVPMTDEGPDMGEVESIAAFDENVKGIWCVPKYSNPGGITYSDEVVRRLASMVCAADDFRIFWDNAYCVHHLFDDAAEQDQLLDIGHACVEAGNPDRYFKFASTSKVTFPGAGISALAASPANVVEIKKRMGVQTIGHDKLNQLRHVRFLKDAEGLAAHMAKHAAILRPKFELVNRKLEESLADVGGCSWSKPRGGYFVSFDAPESTAKRIVALAKEAGVTMTGAGATFPLKQDPRDSNIRIAPTLPPLEELDEAMDVFACCVKLAYAEHLLARRQA</sequence>
<dbReference type="EMBL" id="PPEK01000013">
    <property type="protein sequence ID" value="PNV67044.1"/>
    <property type="molecule type" value="Genomic_DNA"/>
</dbReference>
<organism evidence="1 2">
    <name type="scientific">Enteroscipio rubneri</name>
    <dbReference type="NCBI Taxonomy" id="2070686"/>
    <lineage>
        <taxon>Bacteria</taxon>
        <taxon>Bacillati</taxon>
        <taxon>Actinomycetota</taxon>
        <taxon>Coriobacteriia</taxon>
        <taxon>Eggerthellales</taxon>
        <taxon>Eggerthellaceae</taxon>
        <taxon>Enteroscipio</taxon>
    </lineage>
</organism>
<dbReference type="GO" id="GO:0004069">
    <property type="term" value="F:L-aspartate:2-oxoglutarate aminotransferase activity"/>
    <property type="evidence" value="ECO:0007669"/>
    <property type="project" value="InterPro"/>
</dbReference>
<reference evidence="2" key="1">
    <citation type="submission" date="2018-01" db="EMBL/GenBank/DDBJ databases">
        <title>Rubneribacter badeniensis gen. nov., sp. nov., and Colonibacter rubneri, gen. nov., sp. nov., WGS of new members of the Eggerthellaceae.</title>
        <authorList>
            <person name="Danylec N."/>
            <person name="Stoll D.A."/>
            <person name="Doetsch A."/>
            <person name="Kulling S.E."/>
            <person name="Huch M."/>
        </authorList>
    </citation>
    <scope>NUCLEOTIDE SEQUENCE [LARGE SCALE GENOMIC DNA]</scope>
    <source>
        <strain evidence="2">ResAG-96</strain>
    </source>
</reference>
<dbReference type="PANTHER" id="PTHR43799:SF1">
    <property type="entry name" value="ASPARTATE AMINOTRANSFERASE"/>
    <property type="match status" value="1"/>
</dbReference>
<dbReference type="InterPro" id="IPR024551">
    <property type="entry name" value="AspAT_Ic"/>
</dbReference>
<dbReference type="InterPro" id="IPR015424">
    <property type="entry name" value="PyrdxlP-dep_Trfase"/>
</dbReference>
<proteinExistence type="predicted"/>
<keyword evidence="1" id="KW-0032">Aminotransferase</keyword>
<dbReference type="PANTHER" id="PTHR43799">
    <property type="entry name" value="AMINOTRANSFERASE, PUTATIVE-RELATED"/>
    <property type="match status" value="1"/>
</dbReference>
<protein>
    <submittedName>
        <fullName evidence="1">Aminotransferase</fullName>
    </submittedName>
</protein>